<dbReference type="PANTHER" id="PTHR47133">
    <property type="entry name" value="TALIN ROD DOMAIN-CONTAINING PROTEIN 1"/>
    <property type="match status" value="1"/>
</dbReference>
<dbReference type="AlphaFoldDB" id="A0A7R8XA37"/>
<dbReference type="Proteomes" id="UP000677054">
    <property type="component" value="Unassembled WGS sequence"/>
</dbReference>
<name>A0A7R8XA37_9CRUS</name>
<evidence type="ECO:0000313" key="2">
    <source>
        <dbReference type="Proteomes" id="UP000677054"/>
    </source>
</evidence>
<dbReference type="GO" id="GO:0003779">
    <property type="term" value="F:actin binding"/>
    <property type="evidence" value="ECO:0007669"/>
    <property type="project" value="InterPro"/>
</dbReference>
<reference evidence="1" key="1">
    <citation type="submission" date="2020-11" db="EMBL/GenBank/DDBJ databases">
        <authorList>
            <person name="Tran Van P."/>
        </authorList>
    </citation>
    <scope>NUCLEOTIDE SEQUENCE</scope>
</reference>
<evidence type="ECO:0000313" key="1">
    <source>
        <dbReference type="EMBL" id="CAD7243315.1"/>
    </source>
</evidence>
<dbReference type="PANTHER" id="PTHR47133:SF1">
    <property type="entry name" value="TALIN ROD DOMAIN-CONTAINING PROTEIN 1"/>
    <property type="match status" value="1"/>
</dbReference>
<dbReference type="EMBL" id="CAJPEV010000407">
    <property type="protein sequence ID" value="CAG0884954.1"/>
    <property type="molecule type" value="Genomic_DNA"/>
</dbReference>
<gene>
    <name evidence="1" type="ORF">DSTB1V02_LOCUS3239</name>
</gene>
<organism evidence="1">
    <name type="scientific">Darwinula stevensoni</name>
    <dbReference type="NCBI Taxonomy" id="69355"/>
    <lineage>
        <taxon>Eukaryota</taxon>
        <taxon>Metazoa</taxon>
        <taxon>Ecdysozoa</taxon>
        <taxon>Arthropoda</taxon>
        <taxon>Crustacea</taxon>
        <taxon>Oligostraca</taxon>
        <taxon>Ostracoda</taxon>
        <taxon>Podocopa</taxon>
        <taxon>Podocopida</taxon>
        <taxon>Darwinulocopina</taxon>
        <taxon>Darwinuloidea</taxon>
        <taxon>Darwinulidae</taxon>
        <taxon>Darwinula</taxon>
    </lineage>
</organism>
<keyword evidence="2" id="KW-1185">Reference proteome</keyword>
<dbReference type="EMBL" id="LR899924">
    <property type="protein sequence ID" value="CAD7243315.1"/>
    <property type="molecule type" value="Genomic_DNA"/>
</dbReference>
<dbReference type="InterPro" id="IPR042799">
    <property type="entry name" value="TLNRD1"/>
</dbReference>
<dbReference type="OrthoDB" id="10009851at2759"/>
<proteinExistence type="predicted"/>
<accession>A0A7R8XA37</accession>
<protein>
    <submittedName>
        <fullName evidence="1">Uncharacterized protein</fullName>
    </submittedName>
</protein>
<sequence>MESLTWSELHEAETHLHLPSLTLQPDSLVANRHWNCKESEGSKRARYVCALSANKIQTVLDLLLLSREVRPVLSAGTLSQCREVIQARCRGIQIVFKHLQALFHDRRPDWNDVASSVEGLSELSIALLESSGHAAYLMGVLQEGSSPHVPGPVDKFVRQSDPGGAPRFGSSGA</sequence>